<feature type="compositionally biased region" description="Polar residues" evidence="3">
    <location>
        <begin position="67"/>
        <end position="76"/>
    </location>
</feature>
<organism evidence="4 7">
    <name type="scientific">Adineta ricciae</name>
    <name type="common">Rotifer</name>
    <dbReference type="NCBI Taxonomy" id="249248"/>
    <lineage>
        <taxon>Eukaryota</taxon>
        <taxon>Metazoa</taxon>
        <taxon>Spiralia</taxon>
        <taxon>Gnathifera</taxon>
        <taxon>Rotifera</taxon>
        <taxon>Eurotatoria</taxon>
        <taxon>Bdelloidea</taxon>
        <taxon>Adinetida</taxon>
        <taxon>Adinetidae</taxon>
        <taxon>Adineta</taxon>
    </lineage>
</organism>
<keyword evidence="6" id="KW-1185">Reference proteome</keyword>
<dbReference type="GO" id="GO:0008270">
    <property type="term" value="F:zinc ion binding"/>
    <property type="evidence" value="ECO:0007669"/>
    <property type="project" value="UniProtKB-KW"/>
</dbReference>
<accession>A0A814UH65</accession>
<reference evidence="4" key="1">
    <citation type="submission" date="2021-02" db="EMBL/GenBank/DDBJ databases">
        <authorList>
            <person name="Nowell W R."/>
        </authorList>
    </citation>
    <scope>NUCLEOTIDE SEQUENCE</scope>
</reference>
<evidence type="ECO:0000313" key="6">
    <source>
        <dbReference type="Proteomes" id="UP000663828"/>
    </source>
</evidence>
<dbReference type="InterPro" id="IPR000033">
    <property type="entry name" value="LDLR_classB_rpt"/>
</dbReference>
<evidence type="ECO:0000313" key="5">
    <source>
        <dbReference type="EMBL" id="CAF1339595.1"/>
    </source>
</evidence>
<evidence type="ECO:0000313" key="7">
    <source>
        <dbReference type="Proteomes" id="UP000663852"/>
    </source>
</evidence>
<protein>
    <submittedName>
        <fullName evidence="4">Uncharacterized protein</fullName>
    </submittedName>
</protein>
<evidence type="ECO:0000256" key="3">
    <source>
        <dbReference type="SAM" id="MobiDB-lite"/>
    </source>
</evidence>
<dbReference type="Proteomes" id="UP000663828">
    <property type="component" value="Unassembled WGS sequence"/>
</dbReference>
<feature type="repeat" description="NHL" evidence="2">
    <location>
        <begin position="474"/>
        <end position="517"/>
    </location>
</feature>
<evidence type="ECO:0000256" key="1">
    <source>
        <dbReference type="ARBA" id="ARBA00022737"/>
    </source>
</evidence>
<feature type="repeat" description="NHL" evidence="2">
    <location>
        <begin position="327"/>
        <end position="371"/>
    </location>
</feature>
<dbReference type="Gene3D" id="2.120.10.30">
    <property type="entry name" value="TolB, C-terminal domain"/>
    <property type="match status" value="2"/>
</dbReference>
<dbReference type="PROSITE" id="PS51125">
    <property type="entry name" value="NHL"/>
    <property type="match status" value="2"/>
</dbReference>
<dbReference type="GO" id="GO:0000209">
    <property type="term" value="P:protein polyubiquitination"/>
    <property type="evidence" value="ECO:0007669"/>
    <property type="project" value="TreeGrafter"/>
</dbReference>
<dbReference type="PANTHER" id="PTHR24104">
    <property type="entry name" value="E3 UBIQUITIN-PROTEIN LIGASE NHLRC1-RELATED"/>
    <property type="match status" value="1"/>
</dbReference>
<sequence length="544" mass="60620">MADNFDPSKNDIDKPSQGSQQQKELHRSNSNSQRNRPSHRSLWKRMISINSGEQSSLSDSPPFYTEQPRNSSNQNAPKYPPSAFGFVDQASRGSASGTIQPEVHVIEQRPRPYWESGENSFEDWNQEQREGVAYATDQAHAYAQDQYYANESRYEQKGLSKKIDRFVQRIPALGVFYKQPLSPSSGEDIYQQFKYEQTASLTEGGHQSAEDISPDDSSLNERYSDVTRLDSINLQLKDETQPVDVSVHHGTNRIYLCDVGRSVVEIYNMNKTFQRAMNNATMVKFRPTAIAVTADGTVIVASHFSHCLHMYSPNGSPTDSNPQSYKQFKLGAEGTQAHQFYQPAGIAIDRNDGYLYVCDRGNRRIQVFTPDGICERIIELYLNTKKKCPLDPIRIATQNQSDQLVCIVGSGDAVCFIPKHSNGRIYVDPYFILDRNGLGLDNAAGLAVDGQDRIFISDTNHHRIVICTSDGHFITSVGTEGSELGRLKRPCGLDVTDDGTIIVTDAGNKRLQLFGLVRAESSNEKAYDSNSAVISADDSAIISL</sequence>
<dbReference type="GO" id="GO:0043161">
    <property type="term" value="P:proteasome-mediated ubiquitin-dependent protein catabolic process"/>
    <property type="evidence" value="ECO:0007669"/>
    <property type="project" value="TreeGrafter"/>
</dbReference>
<dbReference type="AlphaFoldDB" id="A0A814UH65"/>
<dbReference type="Proteomes" id="UP000663852">
    <property type="component" value="Unassembled WGS sequence"/>
</dbReference>
<dbReference type="CDD" id="cd05819">
    <property type="entry name" value="NHL"/>
    <property type="match status" value="1"/>
</dbReference>
<dbReference type="EMBL" id="CAJNOJ010000133">
    <property type="protein sequence ID" value="CAF1175316.1"/>
    <property type="molecule type" value="Genomic_DNA"/>
</dbReference>
<dbReference type="Pfam" id="PF01436">
    <property type="entry name" value="NHL"/>
    <property type="match status" value="2"/>
</dbReference>
<dbReference type="SUPFAM" id="SSF101898">
    <property type="entry name" value="NHL repeat"/>
    <property type="match status" value="1"/>
</dbReference>
<evidence type="ECO:0000256" key="2">
    <source>
        <dbReference type="PROSITE-ProRule" id="PRU00504"/>
    </source>
</evidence>
<dbReference type="InterPro" id="IPR050952">
    <property type="entry name" value="TRIM-NHL_E3_ligases"/>
</dbReference>
<dbReference type="GO" id="GO:0061630">
    <property type="term" value="F:ubiquitin protein ligase activity"/>
    <property type="evidence" value="ECO:0007669"/>
    <property type="project" value="TreeGrafter"/>
</dbReference>
<dbReference type="InterPro" id="IPR001258">
    <property type="entry name" value="NHL_repeat"/>
</dbReference>
<dbReference type="PANTHER" id="PTHR24104:SF25">
    <property type="entry name" value="PROTEIN LIN-41"/>
    <property type="match status" value="1"/>
</dbReference>
<gene>
    <name evidence="4" type="ORF">EDS130_LOCUS23928</name>
    <name evidence="5" type="ORF">XAT740_LOCUS30880</name>
</gene>
<dbReference type="OrthoDB" id="342730at2759"/>
<evidence type="ECO:0000313" key="4">
    <source>
        <dbReference type="EMBL" id="CAF1175316.1"/>
    </source>
</evidence>
<dbReference type="EMBL" id="CAJNOR010002775">
    <property type="protein sequence ID" value="CAF1339595.1"/>
    <property type="molecule type" value="Genomic_DNA"/>
</dbReference>
<feature type="compositionally biased region" description="Basic and acidic residues" evidence="3">
    <location>
        <begin position="1"/>
        <end position="14"/>
    </location>
</feature>
<keyword evidence="1" id="KW-0677">Repeat</keyword>
<feature type="region of interest" description="Disordered" evidence="3">
    <location>
        <begin position="1"/>
        <end position="99"/>
    </location>
</feature>
<proteinExistence type="predicted"/>
<feature type="compositionally biased region" description="Polar residues" evidence="3">
    <location>
        <begin position="48"/>
        <end position="59"/>
    </location>
</feature>
<name>A0A814UH65_ADIRI</name>
<comment type="caution">
    <text evidence="4">The sequence shown here is derived from an EMBL/GenBank/DDBJ whole genome shotgun (WGS) entry which is preliminary data.</text>
</comment>
<dbReference type="SMART" id="SM00135">
    <property type="entry name" value="LY"/>
    <property type="match status" value="3"/>
</dbReference>
<dbReference type="InterPro" id="IPR011042">
    <property type="entry name" value="6-blade_b-propeller_TolB-like"/>
</dbReference>